<evidence type="ECO:0000313" key="3">
    <source>
        <dbReference type="Proteomes" id="UP000075321"/>
    </source>
</evidence>
<dbReference type="PATRIC" id="fig|1008153.3.peg.3410"/>
<evidence type="ECO:0000313" key="2">
    <source>
        <dbReference type="EMBL" id="KYH24875.1"/>
    </source>
</evidence>
<dbReference type="OrthoDB" id="194198at2157"/>
<evidence type="ECO:0000259" key="1">
    <source>
        <dbReference type="Pfam" id="PF01850"/>
    </source>
</evidence>
<organism evidence="2 3">
    <name type="scientific">Halalkalicoccus paucihalophilus</name>
    <dbReference type="NCBI Taxonomy" id="1008153"/>
    <lineage>
        <taxon>Archaea</taxon>
        <taxon>Methanobacteriati</taxon>
        <taxon>Methanobacteriota</taxon>
        <taxon>Stenosarchaea group</taxon>
        <taxon>Halobacteria</taxon>
        <taxon>Halobacteriales</taxon>
        <taxon>Halococcaceae</taxon>
        <taxon>Halalkalicoccus</taxon>
    </lineage>
</organism>
<dbReference type="Proteomes" id="UP000075321">
    <property type="component" value="Unassembled WGS sequence"/>
</dbReference>
<reference evidence="2 3" key="1">
    <citation type="submission" date="2016-02" db="EMBL/GenBank/DDBJ databases">
        <title>Genome sequence of Halalkalicoccus paucihalophilus DSM 24557.</title>
        <authorList>
            <person name="Poehlein A."/>
            <person name="Daniel R."/>
        </authorList>
    </citation>
    <scope>NUCLEOTIDE SEQUENCE [LARGE SCALE GENOMIC DNA]</scope>
    <source>
        <strain evidence="2 3">DSM 24557</strain>
    </source>
</reference>
<sequence length="152" mass="17286">MTRLLIDVNAFAVSLVESHPGHEYVTSHVHPALTGDNTLLVYSYLPFRAQWVLTTKWGYDRVDARNAVSSFLQHPMAVIDADIDTVLNSYDISSEKNHDVYDSFYISLARTHNTDAILTTDRGFEQLCEGESFEYLNPVPDDVLERFSRINS</sequence>
<dbReference type="SUPFAM" id="SSF88723">
    <property type="entry name" value="PIN domain-like"/>
    <property type="match status" value="1"/>
</dbReference>
<dbReference type="InterPro" id="IPR002716">
    <property type="entry name" value="PIN_dom"/>
</dbReference>
<name>A0A151AB62_9EURY</name>
<gene>
    <name evidence="2" type="ORF">HAPAU_32520</name>
</gene>
<feature type="domain" description="PIN" evidence="1">
    <location>
        <begin position="65"/>
        <end position="128"/>
    </location>
</feature>
<protein>
    <recommendedName>
        <fullName evidence="1">PIN domain-containing protein</fullName>
    </recommendedName>
</protein>
<keyword evidence="3" id="KW-1185">Reference proteome</keyword>
<dbReference type="Pfam" id="PF01850">
    <property type="entry name" value="PIN"/>
    <property type="match status" value="1"/>
</dbReference>
<comment type="caution">
    <text evidence="2">The sequence shown here is derived from an EMBL/GenBank/DDBJ whole genome shotgun (WGS) entry which is preliminary data.</text>
</comment>
<accession>A0A151AB62</accession>
<dbReference type="RefSeq" id="WP_066384607.1">
    <property type="nucleotide sequence ID" value="NZ_LTAZ01000012.1"/>
</dbReference>
<dbReference type="EMBL" id="LTAZ01000012">
    <property type="protein sequence ID" value="KYH24875.1"/>
    <property type="molecule type" value="Genomic_DNA"/>
</dbReference>
<proteinExistence type="predicted"/>
<dbReference type="InterPro" id="IPR029060">
    <property type="entry name" value="PIN-like_dom_sf"/>
</dbReference>
<dbReference type="Gene3D" id="3.40.50.1010">
    <property type="entry name" value="5'-nuclease"/>
    <property type="match status" value="1"/>
</dbReference>
<dbReference type="AlphaFoldDB" id="A0A151AB62"/>